<keyword evidence="3" id="KW-1185">Reference proteome</keyword>
<organism evidence="2 3">
    <name type="scientific">Vibrio albus</name>
    <dbReference type="NCBI Taxonomy" id="2200953"/>
    <lineage>
        <taxon>Bacteria</taxon>
        <taxon>Pseudomonadati</taxon>
        <taxon>Pseudomonadota</taxon>
        <taxon>Gammaproteobacteria</taxon>
        <taxon>Vibrionales</taxon>
        <taxon>Vibrionaceae</taxon>
        <taxon>Vibrio</taxon>
    </lineage>
</organism>
<evidence type="ECO:0000256" key="1">
    <source>
        <dbReference type="SAM" id="Phobius"/>
    </source>
</evidence>
<comment type="caution">
    <text evidence="2">The sequence shown here is derived from an EMBL/GenBank/DDBJ whole genome shotgun (WGS) entry which is preliminary data.</text>
</comment>
<dbReference type="EMBL" id="QFWT01000010">
    <property type="protein sequence ID" value="PWI32293.1"/>
    <property type="molecule type" value="Genomic_DNA"/>
</dbReference>
<dbReference type="Pfam" id="PF10688">
    <property type="entry name" value="Imp-YgjV"/>
    <property type="match status" value="1"/>
</dbReference>
<keyword evidence="1" id="KW-1133">Transmembrane helix</keyword>
<dbReference type="RefSeq" id="WP_109320814.1">
    <property type="nucleotide sequence ID" value="NZ_QFWT01000010.1"/>
</dbReference>
<dbReference type="OrthoDB" id="677174at2"/>
<protein>
    <recommendedName>
        <fullName evidence="4">YgjV family protein</fullName>
    </recommendedName>
</protein>
<evidence type="ECO:0008006" key="4">
    <source>
        <dbReference type="Google" id="ProtNLM"/>
    </source>
</evidence>
<sequence length="84" mass="9283">MEFNIVEIIGYAASIMVAISLSMKHIVALRVLNFVGCSLFIAYGLYVGALPVVVANSYIAVINIYFLYKNHQERKNSDLNGVKA</sequence>
<keyword evidence="1" id="KW-0812">Transmembrane</keyword>
<accession>A0A2U3B665</accession>
<name>A0A2U3B665_9VIBR</name>
<dbReference type="AlphaFoldDB" id="A0A2U3B665"/>
<feature type="transmembrane region" description="Helical" evidence="1">
    <location>
        <begin position="49"/>
        <end position="68"/>
    </location>
</feature>
<evidence type="ECO:0000313" key="2">
    <source>
        <dbReference type="EMBL" id="PWI32293.1"/>
    </source>
</evidence>
<keyword evidence="1" id="KW-0472">Membrane</keyword>
<gene>
    <name evidence="2" type="ORF">DI392_16610</name>
</gene>
<proteinExistence type="predicted"/>
<evidence type="ECO:0000313" key="3">
    <source>
        <dbReference type="Proteomes" id="UP000245362"/>
    </source>
</evidence>
<dbReference type="InterPro" id="IPR019629">
    <property type="entry name" value="Uncharacterised_HI1736/YgjV"/>
</dbReference>
<reference evidence="2 3" key="1">
    <citation type="submission" date="2018-05" db="EMBL/GenBank/DDBJ databases">
        <title>Vibrio limimaris sp. nov., isolated from marine sediment.</title>
        <authorList>
            <person name="Li C.-M."/>
        </authorList>
    </citation>
    <scope>NUCLEOTIDE SEQUENCE [LARGE SCALE GENOMIC DNA]</scope>
    <source>
        <strain evidence="2 3">E4404</strain>
    </source>
</reference>
<dbReference type="Proteomes" id="UP000245362">
    <property type="component" value="Unassembled WGS sequence"/>
</dbReference>